<evidence type="ECO:0000313" key="11">
    <source>
        <dbReference type="Proteomes" id="UP001595872"/>
    </source>
</evidence>
<feature type="transmembrane region" description="Helical" evidence="9">
    <location>
        <begin position="454"/>
        <end position="472"/>
    </location>
</feature>
<sequence length="536" mass="57763">MAGTRFHWRWPFPAQFEPRLRPLPMAAAVRAGGGGWRVREAASAGGTRGHGPFLLALLAAALVRTVAALGYRPAMWFTDSFTYLDEALSGRPGLPRPGGYSLYLWLLKPLHSLTLVTATQHAMGLAAGVLVYAVAWRYGVPRWGAILAAAPVLFDAYEIQLERLVLSDTLFLLLGIAAFAVVLWRSPPSRRAVAVAGVLAGLSVTTRPTGIAVAGGVALIVLLEPARARSRRAVTAGLVLAGCAAPILAYGLWFSSVYGDFGLNRSTGVFLYGRVMRFARCEVMDPPHELRRLCTKIPPERRMISQNYVWRPGSPLNRIHGDRYGRRKNGLAGRFAVRAIMAQPGDYLGAVAHDTLRAFTWTRTVFPDRLTYDRYEFGAQPAPISDNPRSKRTAALYRRAEQYERGPVRTSVHQPWGAIASLYQKVLFLRGTMVGMILAAGLLTALVRRGLPGRLAAGPWACAAALLVLPAATAEFDYRYVLTAVPFAALALALSCASRNNPGQISSPAVASGTGRGEAEGSRGGAVAGRGVRRGP</sequence>
<accession>A0ABV9U8K3</accession>
<evidence type="ECO:0000256" key="5">
    <source>
        <dbReference type="ARBA" id="ARBA00022692"/>
    </source>
</evidence>
<evidence type="ECO:0000313" key="10">
    <source>
        <dbReference type="EMBL" id="MFC4911680.1"/>
    </source>
</evidence>
<feature type="transmembrane region" description="Helical" evidence="9">
    <location>
        <begin position="478"/>
        <end position="497"/>
    </location>
</feature>
<keyword evidence="11" id="KW-1185">Reference proteome</keyword>
<dbReference type="EMBL" id="JBHSIT010000010">
    <property type="protein sequence ID" value="MFC4911680.1"/>
    <property type="molecule type" value="Genomic_DNA"/>
</dbReference>
<comment type="caution">
    <text evidence="10">The sequence shown here is derived from an EMBL/GenBank/DDBJ whole genome shotgun (WGS) entry which is preliminary data.</text>
</comment>
<gene>
    <name evidence="10" type="ORF">ACFPCY_30550</name>
</gene>
<dbReference type="InterPro" id="IPR050297">
    <property type="entry name" value="LipidA_mod_glycosyltrf_83"/>
</dbReference>
<evidence type="ECO:0008006" key="12">
    <source>
        <dbReference type="Google" id="ProtNLM"/>
    </source>
</evidence>
<feature type="transmembrane region" description="Helical" evidence="9">
    <location>
        <begin position="164"/>
        <end position="184"/>
    </location>
</feature>
<evidence type="ECO:0000256" key="3">
    <source>
        <dbReference type="ARBA" id="ARBA00022676"/>
    </source>
</evidence>
<name>A0ABV9U8K3_9ACTN</name>
<feature type="transmembrane region" description="Helical" evidence="9">
    <location>
        <begin position="113"/>
        <end position="134"/>
    </location>
</feature>
<feature type="transmembrane region" description="Helical" evidence="9">
    <location>
        <begin position="234"/>
        <end position="253"/>
    </location>
</feature>
<evidence type="ECO:0000256" key="8">
    <source>
        <dbReference type="SAM" id="MobiDB-lite"/>
    </source>
</evidence>
<feature type="transmembrane region" description="Helical" evidence="9">
    <location>
        <begin position="53"/>
        <end position="71"/>
    </location>
</feature>
<keyword evidence="7 9" id="KW-0472">Membrane</keyword>
<reference evidence="11" key="1">
    <citation type="journal article" date="2019" name="Int. J. Syst. Evol. Microbiol.">
        <title>The Global Catalogue of Microorganisms (GCM) 10K type strain sequencing project: providing services to taxonomists for standard genome sequencing and annotation.</title>
        <authorList>
            <consortium name="The Broad Institute Genomics Platform"/>
            <consortium name="The Broad Institute Genome Sequencing Center for Infectious Disease"/>
            <person name="Wu L."/>
            <person name="Ma J."/>
        </authorList>
    </citation>
    <scope>NUCLEOTIDE SEQUENCE [LARGE SCALE GENOMIC DNA]</scope>
    <source>
        <strain evidence="11">KLKA75</strain>
    </source>
</reference>
<keyword evidence="3" id="KW-0328">Glycosyltransferase</keyword>
<feature type="transmembrane region" description="Helical" evidence="9">
    <location>
        <begin position="427"/>
        <end position="447"/>
    </location>
</feature>
<dbReference type="RefSeq" id="WP_378260848.1">
    <property type="nucleotide sequence ID" value="NZ_JBHSIT010000010.1"/>
</dbReference>
<dbReference type="Proteomes" id="UP001595872">
    <property type="component" value="Unassembled WGS sequence"/>
</dbReference>
<keyword evidence="5 9" id="KW-0812">Transmembrane</keyword>
<dbReference type="PANTHER" id="PTHR33908">
    <property type="entry name" value="MANNOSYLTRANSFERASE YKCB-RELATED"/>
    <property type="match status" value="1"/>
</dbReference>
<keyword evidence="4" id="KW-0808">Transferase</keyword>
<organism evidence="10 11">
    <name type="scientific">Actinomadura gamaensis</name>
    <dbReference type="NCBI Taxonomy" id="1763541"/>
    <lineage>
        <taxon>Bacteria</taxon>
        <taxon>Bacillati</taxon>
        <taxon>Actinomycetota</taxon>
        <taxon>Actinomycetes</taxon>
        <taxon>Streptosporangiales</taxon>
        <taxon>Thermomonosporaceae</taxon>
        <taxon>Actinomadura</taxon>
    </lineage>
</organism>
<keyword evidence="2" id="KW-1003">Cell membrane</keyword>
<evidence type="ECO:0000256" key="4">
    <source>
        <dbReference type="ARBA" id="ARBA00022679"/>
    </source>
</evidence>
<feature type="transmembrane region" description="Helical" evidence="9">
    <location>
        <begin position="196"/>
        <end position="222"/>
    </location>
</feature>
<evidence type="ECO:0000256" key="1">
    <source>
        <dbReference type="ARBA" id="ARBA00004651"/>
    </source>
</evidence>
<evidence type="ECO:0000256" key="9">
    <source>
        <dbReference type="SAM" id="Phobius"/>
    </source>
</evidence>
<comment type="subcellular location">
    <subcellularLocation>
        <location evidence="1">Cell membrane</location>
        <topology evidence="1">Multi-pass membrane protein</topology>
    </subcellularLocation>
</comment>
<proteinExistence type="predicted"/>
<keyword evidence="6 9" id="KW-1133">Transmembrane helix</keyword>
<protein>
    <recommendedName>
        <fullName evidence="12">Glycosyltransferase RgtA/B/C/D-like domain-containing protein</fullName>
    </recommendedName>
</protein>
<evidence type="ECO:0000256" key="2">
    <source>
        <dbReference type="ARBA" id="ARBA00022475"/>
    </source>
</evidence>
<evidence type="ECO:0000256" key="7">
    <source>
        <dbReference type="ARBA" id="ARBA00023136"/>
    </source>
</evidence>
<feature type="region of interest" description="Disordered" evidence="8">
    <location>
        <begin position="504"/>
        <end position="536"/>
    </location>
</feature>
<evidence type="ECO:0000256" key="6">
    <source>
        <dbReference type="ARBA" id="ARBA00022989"/>
    </source>
</evidence>
<dbReference type="PANTHER" id="PTHR33908:SF11">
    <property type="entry name" value="MEMBRANE PROTEIN"/>
    <property type="match status" value="1"/>
</dbReference>